<reference evidence="3 4" key="2">
    <citation type="journal article" date="2017" name="Genome Biol.">
        <title>New reference genome sequences of hot pepper reveal the massive evolution of plant disease-resistance genes by retroduplication.</title>
        <authorList>
            <person name="Kim S."/>
            <person name="Park J."/>
            <person name="Yeom S.I."/>
            <person name="Kim Y.M."/>
            <person name="Seo E."/>
            <person name="Kim K.T."/>
            <person name="Kim M.S."/>
            <person name="Lee J.M."/>
            <person name="Cheong K."/>
            <person name="Shin H.S."/>
            <person name="Kim S.B."/>
            <person name="Han K."/>
            <person name="Lee J."/>
            <person name="Park M."/>
            <person name="Lee H.A."/>
            <person name="Lee H.Y."/>
            <person name="Lee Y."/>
            <person name="Oh S."/>
            <person name="Lee J.H."/>
            <person name="Choi E."/>
            <person name="Choi E."/>
            <person name="Lee S.E."/>
            <person name="Jeon J."/>
            <person name="Kim H."/>
            <person name="Choi G."/>
            <person name="Song H."/>
            <person name="Lee J."/>
            <person name="Lee S.C."/>
            <person name="Kwon J.K."/>
            <person name="Lee H.Y."/>
            <person name="Koo N."/>
            <person name="Hong Y."/>
            <person name="Kim R.W."/>
            <person name="Kang W.H."/>
            <person name="Huh J.H."/>
            <person name="Kang B.C."/>
            <person name="Yang T.J."/>
            <person name="Lee Y.H."/>
            <person name="Bennetzen J.L."/>
            <person name="Choi D."/>
        </authorList>
    </citation>
    <scope>NUCLEOTIDE SEQUENCE [LARGE SCALE GENOMIC DNA]</scope>
    <source>
        <strain evidence="4">cv. CM334</strain>
    </source>
</reference>
<name>A0A2G3A584_CAPAN</name>
<evidence type="ECO:0000313" key="4">
    <source>
        <dbReference type="Proteomes" id="UP000222542"/>
    </source>
</evidence>
<organism evidence="3 4">
    <name type="scientific">Capsicum annuum</name>
    <name type="common">Capsicum pepper</name>
    <dbReference type="NCBI Taxonomy" id="4072"/>
    <lineage>
        <taxon>Eukaryota</taxon>
        <taxon>Viridiplantae</taxon>
        <taxon>Streptophyta</taxon>
        <taxon>Embryophyta</taxon>
        <taxon>Tracheophyta</taxon>
        <taxon>Spermatophyta</taxon>
        <taxon>Magnoliopsida</taxon>
        <taxon>eudicotyledons</taxon>
        <taxon>Gunneridae</taxon>
        <taxon>Pentapetalae</taxon>
        <taxon>asterids</taxon>
        <taxon>lamiids</taxon>
        <taxon>Solanales</taxon>
        <taxon>Solanaceae</taxon>
        <taxon>Solanoideae</taxon>
        <taxon>Capsiceae</taxon>
        <taxon>Capsicum</taxon>
    </lineage>
</organism>
<dbReference type="Proteomes" id="UP000222542">
    <property type="component" value="Unassembled WGS sequence"/>
</dbReference>
<feature type="signal peptide" evidence="2">
    <location>
        <begin position="1"/>
        <end position="19"/>
    </location>
</feature>
<dbReference type="EMBL" id="AYRZ02000002">
    <property type="protein sequence ID" value="PHT89409.1"/>
    <property type="molecule type" value="Genomic_DNA"/>
</dbReference>
<evidence type="ECO:0000256" key="2">
    <source>
        <dbReference type="SAM" id="SignalP"/>
    </source>
</evidence>
<keyword evidence="2" id="KW-0732">Signal</keyword>
<protein>
    <submittedName>
        <fullName evidence="3">Uncharacterized protein</fullName>
    </submittedName>
</protein>
<feature type="region of interest" description="Disordered" evidence="1">
    <location>
        <begin position="75"/>
        <end position="100"/>
    </location>
</feature>
<comment type="caution">
    <text evidence="3">The sequence shown here is derived from an EMBL/GenBank/DDBJ whole genome shotgun (WGS) entry which is preliminary data.</text>
</comment>
<feature type="compositionally biased region" description="Low complexity" evidence="1">
    <location>
        <begin position="82"/>
        <end position="99"/>
    </location>
</feature>
<proteinExistence type="predicted"/>
<evidence type="ECO:0000313" key="3">
    <source>
        <dbReference type="EMBL" id="PHT89409.1"/>
    </source>
</evidence>
<sequence length="221" mass="24384">MHAGTILYLPLLLVSLLACSQLKAPVIFLGMHLAKPYRARHFIWNFGFPDVLLSPASRMLVGSIQSRAVDGRVPVPMHTSNGGVTSSAGPSSSTATARSQNQTVVVQNPMSLDESGKLVVYEVYDVYYELSTSKLVVSSDCISYEYSDDEPYEGSLSACQQSDEAHEYDGSVDDMMVQEIMISMVMRITTSETNVRCYHNPKIKSHDDTCRGKPITQTDMK</sequence>
<dbReference type="STRING" id="4072.A0A2G3A584"/>
<gene>
    <name evidence="3" type="ORF">T459_04522</name>
</gene>
<evidence type="ECO:0000256" key="1">
    <source>
        <dbReference type="SAM" id="MobiDB-lite"/>
    </source>
</evidence>
<dbReference type="AlphaFoldDB" id="A0A2G3A584"/>
<reference evidence="3 4" key="1">
    <citation type="journal article" date="2014" name="Nat. Genet.">
        <title>Genome sequence of the hot pepper provides insights into the evolution of pungency in Capsicum species.</title>
        <authorList>
            <person name="Kim S."/>
            <person name="Park M."/>
            <person name="Yeom S.I."/>
            <person name="Kim Y.M."/>
            <person name="Lee J.M."/>
            <person name="Lee H.A."/>
            <person name="Seo E."/>
            <person name="Choi J."/>
            <person name="Cheong K."/>
            <person name="Kim K.T."/>
            <person name="Jung K."/>
            <person name="Lee G.W."/>
            <person name="Oh S.K."/>
            <person name="Bae C."/>
            <person name="Kim S.B."/>
            <person name="Lee H.Y."/>
            <person name="Kim S.Y."/>
            <person name="Kim M.S."/>
            <person name="Kang B.C."/>
            <person name="Jo Y.D."/>
            <person name="Yang H.B."/>
            <person name="Jeong H.J."/>
            <person name="Kang W.H."/>
            <person name="Kwon J.K."/>
            <person name="Shin C."/>
            <person name="Lim J.Y."/>
            <person name="Park J.H."/>
            <person name="Huh J.H."/>
            <person name="Kim J.S."/>
            <person name="Kim B.D."/>
            <person name="Cohen O."/>
            <person name="Paran I."/>
            <person name="Suh M.C."/>
            <person name="Lee S.B."/>
            <person name="Kim Y.K."/>
            <person name="Shin Y."/>
            <person name="Noh S.J."/>
            <person name="Park J."/>
            <person name="Seo Y.S."/>
            <person name="Kwon S.Y."/>
            <person name="Kim H.A."/>
            <person name="Park J.M."/>
            <person name="Kim H.J."/>
            <person name="Choi S.B."/>
            <person name="Bosland P.W."/>
            <person name="Reeves G."/>
            <person name="Jo S.H."/>
            <person name="Lee B.W."/>
            <person name="Cho H.T."/>
            <person name="Choi H.S."/>
            <person name="Lee M.S."/>
            <person name="Yu Y."/>
            <person name="Do Choi Y."/>
            <person name="Park B.S."/>
            <person name="van Deynze A."/>
            <person name="Ashrafi H."/>
            <person name="Hill T."/>
            <person name="Kim W.T."/>
            <person name="Pai H.S."/>
            <person name="Ahn H.K."/>
            <person name="Yeam I."/>
            <person name="Giovannoni J.J."/>
            <person name="Rose J.K."/>
            <person name="Sorensen I."/>
            <person name="Lee S.J."/>
            <person name="Kim R.W."/>
            <person name="Choi I.Y."/>
            <person name="Choi B.S."/>
            <person name="Lim J.S."/>
            <person name="Lee Y.H."/>
            <person name="Choi D."/>
        </authorList>
    </citation>
    <scope>NUCLEOTIDE SEQUENCE [LARGE SCALE GENOMIC DNA]</scope>
    <source>
        <strain evidence="4">cv. CM334</strain>
    </source>
</reference>
<feature type="chain" id="PRO_5013814405" evidence="2">
    <location>
        <begin position="20"/>
        <end position="221"/>
    </location>
</feature>
<dbReference type="Gramene" id="PHT89409">
    <property type="protein sequence ID" value="PHT89409"/>
    <property type="gene ID" value="T459_04522"/>
</dbReference>
<keyword evidence="4" id="KW-1185">Reference proteome</keyword>
<accession>A0A2G3A584</accession>